<keyword evidence="5" id="KW-1185">Reference proteome</keyword>
<dbReference type="EMBL" id="MU866011">
    <property type="protein sequence ID" value="KAK4442599.1"/>
    <property type="molecule type" value="Genomic_DNA"/>
</dbReference>
<protein>
    <submittedName>
        <fullName evidence="4">Cerato-ulmin hydrophobin family</fullName>
    </submittedName>
</protein>
<reference evidence="4" key="2">
    <citation type="submission" date="2023-05" db="EMBL/GenBank/DDBJ databases">
        <authorList>
            <consortium name="Lawrence Berkeley National Laboratory"/>
            <person name="Steindorff A."/>
            <person name="Hensen N."/>
            <person name="Bonometti L."/>
            <person name="Westerberg I."/>
            <person name="Brannstrom I.O."/>
            <person name="Guillou S."/>
            <person name="Cros-Aarteil S."/>
            <person name="Calhoun S."/>
            <person name="Haridas S."/>
            <person name="Kuo A."/>
            <person name="Mondo S."/>
            <person name="Pangilinan J."/>
            <person name="Riley R."/>
            <person name="Labutti K."/>
            <person name="Andreopoulos B."/>
            <person name="Lipzen A."/>
            <person name="Chen C."/>
            <person name="Yanf M."/>
            <person name="Daum C."/>
            <person name="Ng V."/>
            <person name="Clum A."/>
            <person name="Ohm R."/>
            <person name="Martin F."/>
            <person name="Silar P."/>
            <person name="Natvig D."/>
            <person name="Lalanne C."/>
            <person name="Gautier V."/>
            <person name="Ament-Velasquez S.L."/>
            <person name="Kruys A."/>
            <person name="Hutchinson M.I."/>
            <person name="Powell A.J."/>
            <person name="Barry K."/>
            <person name="Miller A.N."/>
            <person name="Grigoriev I.V."/>
            <person name="Debuchy R."/>
            <person name="Gladieux P."/>
            <person name="Thoren M.H."/>
            <person name="Johannesson H."/>
        </authorList>
    </citation>
    <scope>NUCLEOTIDE SEQUENCE</scope>
    <source>
        <strain evidence="4">PSN243</strain>
    </source>
</reference>
<dbReference type="PANTHER" id="PTHR42341">
    <property type="entry name" value="HYDROPHOBIN"/>
    <property type="match status" value="1"/>
</dbReference>
<dbReference type="InterPro" id="IPR010636">
    <property type="entry name" value="Class_II_hydrophobin"/>
</dbReference>
<reference evidence="4" key="1">
    <citation type="journal article" date="2023" name="Mol. Phylogenet. Evol.">
        <title>Genome-scale phylogeny and comparative genomics of the fungal order Sordariales.</title>
        <authorList>
            <person name="Hensen N."/>
            <person name="Bonometti L."/>
            <person name="Westerberg I."/>
            <person name="Brannstrom I.O."/>
            <person name="Guillou S."/>
            <person name="Cros-Aarteil S."/>
            <person name="Calhoun S."/>
            <person name="Haridas S."/>
            <person name="Kuo A."/>
            <person name="Mondo S."/>
            <person name="Pangilinan J."/>
            <person name="Riley R."/>
            <person name="LaButti K."/>
            <person name="Andreopoulos B."/>
            <person name="Lipzen A."/>
            <person name="Chen C."/>
            <person name="Yan M."/>
            <person name="Daum C."/>
            <person name="Ng V."/>
            <person name="Clum A."/>
            <person name="Steindorff A."/>
            <person name="Ohm R.A."/>
            <person name="Martin F."/>
            <person name="Silar P."/>
            <person name="Natvig D.O."/>
            <person name="Lalanne C."/>
            <person name="Gautier V."/>
            <person name="Ament-Velasquez S.L."/>
            <person name="Kruys A."/>
            <person name="Hutchinson M.I."/>
            <person name="Powell A.J."/>
            <person name="Barry K."/>
            <person name="Miller A.N."/>
            <person name="Grigoriev I.V."/>
            <person name="Debuchy R."/>
            <person name="Gladieux P."/>
            <person name="Hiltunen Thoren M."/>
            <person name="Johannesson H."/>
        </authorList>
    </citation>
    <scope>NUCLEOTIDE SEQUENCE</scope>
    <source>
        <strain evidence="4">PSN243</strain>
    </source>
</reference>
<comment type="similarity">
    <text evidence="2">Belongs to the cerato-ulmin hydrophobin family.</text>
</comment>
<dbReference type="Proteomes" id="UP001321760">
    <property type="component" value="Unassembled WGS sequence"/>
</dbReference>
<dbReference type="Pfam" id="PF06766">
    <property type="entry name" value="Hydrophobin_2"/>
    <property type="match status" value="1"/>
</dbReference>
<gene>
    <name evidence="4" type="ORF">QBC34DRAFT_387116</name>
</gene>
<accession>A0AAV9G347</accession>
<evidence type="ECO:0000256" key="1">
    <source>
        <dbReference type="ARBA" id="ARBA00004196"/>
    </source>
</evidence>
<dbReference type="Gene3D" id="3.20.120.10">
    <property type="entry name" value="Hydrophobin"/>
    <property type="match status" value="1"/>
</dbReference>
<dbReference type="CDD" id="cd23508">
    <property type="entry name" value="hydrophobin_II"/>
    <property type="match status" value="1"/>
</dbReference>
<name>A0AAV9G347_9PEZI</name>
<evidence type="ECO:0000313" key="4">
    <source>
        <dbReference type="EMBL" id="KAK4442599.1"/>
    </source>
</evidence>
<organism evidence="4 5">
    <name type="scientific">Podospora aff. communis PSN243</name>
    <dbReference type="NCBI Taxonomy" id="3040156"/>
    <lineage>
        <taxon>Eukaryota</taxon>
        <taxon>Fungi</taxon>
        <taxon>Dikarya</taxon>
        <taxon>Ascomycota</taxon>
        <taxon>Pezizomycotina</taxon>
        <taxon>Sordariomycetes</taxon>
        <taxon>Sordariomycetidae</taxon>
        <taxon>Sordariales</taxon>
        <taxon>Podosporaceae</taxon>
        <taxon>Podospora</taxon>
    </lineage>
</organism>
<comment type="subcellular location">
    <subcellularLocation>
        <location evidence="1">Cell envelope</location>
    </subcellularLocation>
</comment>
<dbReference type="GO" id="GO:0005576">
    <property type="term" value="C:extracellular region"/>
    <property type="evidence" value="ECO:0007669"/>
    <property type="project" value="InterPro"/>
</dbReference>
<dbReference type="InterPro" id="IPR036686">
    <property type="entry name" value="Class_II_Hydrophobin_sf"/>
</dbReference>
<evidence type="ECO:0000313" key="5">
    <source>
        <dbReference type="Proteomes" id="UP001321760"/>
    </source>
</evidence>
<comment type="caution">
    <text evidence="4">The sequence shown here is derived from an EMBL/GenBank/DDBJ whole genome shotgun (WGS) entry which is preliminary data.</text>
</comment>
<keyword evidence="3" id="KW-1015">Disulfide bond</keyword>
<proteinExistence type="inferred from homology"/>
<dbReference type="AlphaFoldDB" id="A0AAV9G347"/>
<dbReference type="PANTHER" id="PTHR42341:SF1">
    <property type="entry name" value="HYDROPHOBIN"/>
    <property type="match status" value="1"/>
</dbReference>
<dbReference type="SUPFAM" id="SSF101751">
    <property type="entry name" value="Hydrophobin II, HfbII"/>
    <property type="match status" value="1"/>
</dbReference>
<evidence type="ECO:0000256" key="2">
    <source>
        <dbReference type="ARBA" id="ARBA00009576"/>
    </source>
</evidence>
<evidence type="ECO:0000256" key="3">
    <source>
        <dbReference type="ARBA" id="ARBA00023157"/>
    </source>
</evidence>
<sequence length="59" mass="5928">MCCATGILNLADLDCKASPSVPTSGSNFSAICATSGRRARCCVLPVLGQAVLCQSPVGL</sequence>